<feature type="transmembrane region" description="Helical" evidence="12">
    <location>
        <begin position="143"/>
        <end position="161"/>
    </location>
</feature>
<proteinExistence type="inferred from homology"/>
<keyword evidence="14" id="KW-0282">Flagellum</keyword>
<evidence type="ECO:0000256" key="4">
    <source>
        <dbReference type="ARBA" id="ARBA00022448"/>
    </source>
</evidence>
<dbReference type="PRINTS" id="PR00950">
    <property type="entry name" value="TYPE3IMSPROT"/>
</dbReference>
<evidence type="ECO:0000256" key="2">
    <source>
        <dbReference type="ARBA" id="ARBA00010690"/>
    </source>
</evidence>
<protein>
    <recommendedName>
        <fullName evidence="3 12">Flagellar biosynthetic protein FlhB</fullName>
    </recommendedName>
</protein>
<dbReference type="Gene3D" id="3.40.1690.10">
    <property type="entry name" value="secretion proteins EscU"/>
    <property type="match status" value="1"/>
</dbReference>
<gene>
    <name evidence="12 14" type="primary">flhB</name>
    <name evidence="14" type="ORF">Ami3637_05750</name>
</gene>
<keyword evidence="14" id="KW-0966">Cell projection</keyword>
<keyword evidence="4 12" id="KW-0813">Transport</keyword>
<dbReference type="Gene3D" id="6.10.250.2080">
    <property type="match status" value="1"/>
</dbReference>
<dbReference type="PANTHER" id="PTHR30531">
    <property type="entry name" value="FLAGELLAR BIOSYNTHETIC PROTEIN FLHB"/>
    <property type="match status" value="1"/>
</dbReference>
<reference evidence="14 15" key="1">
    <citation type="submission" date="2020-01" db="EMBL/GenBank/DDBJ databases">
        <title>Genomic analysis of Aminipila sp. CBA3637.</title>
        <authorList>
            <person name="Kim Y.B."/>
            <person name="Roh S.W."/>
        </authorList>
    </citation>
    <scope>NUCLEOTIDE SEQUENCE [LARGE SCALE GENOMIC DNA]</scope>
    <source>
        <strain evidence="14 15">CBA3637</strain>
    </source>
</reference>
<dbReference type="KEGG" id="amic:Ami3637_05750"/>
<evidence type="ECO:0000256" key="6">
    <source>
        <dbReference type="ARBA" id="ARBA00022692"/>
    </source>
</evidence>
<keyword evidence="14" id="KW-0969">Cilium</keyword>
<evidence type="ECO:0000256" key="12">
    <source>
        <dbReference type="RuleBase" id="RU364091"/>
    </source>
</evidence>
<feature type="transmembrane region" description="Helical" evidence="12">
    <location>
        <begin position="82"/>
        <end position="103"/>
    </location>
</feature>
<name>A0A6P1MDQ0_9FIRM</name>
<evidence type="ECO:0000313" key="15">
    <source>
        <dbReference type="Proteomes" id="UP000463883"/>
    </source>
</evidence>
<feature type="transmembrane region" description="Helical" evidence="12">
    <location>
        <begin position="181"/>
        <end position="208"/>
    </location>
</feature>
<dbReference type="SUPFAM" id="SSF160544">
    <property type="entry name" value="EscU C-terminal domain-like"/>
    <property type="match status" value="1"/>
</dbReference>
<keyword evidence="10 12" id="KW-0472">Membrane</keyword>
<dbReference type="NCBIfam" id="TIGR00328">
    <property type="entry name" value="flhB"/>
    <property type="match status" value="1"/>
</dbReference>
<dbReference type="Proteomes" id="UP000463883">
    <property type="component" value="Chromosome"/>
</dbReference>
<evidence type="ECO:0000256" key="11">
    <source>
        <dbReference type="ARBA" id="ARBA00023225"/>
    </source>
</evidence>
<dbReference type="RefSeq" id="WP_162361731.1">
    <property type="nucleotide sequence ID" value="NZ_CP047591.1"/>
</dbReference>
<dbReference type="GO" id="GO:0005886">
    <property type="term" value="C:plasma membrane"/>
    <property type="evidence" value="ECO:0007669"/>
    <property type="project" value="UniProtKB-SubCell"/>
</dbReference>
<dbReference type="AlphaFoldDB" id="A0A6P1MDQ0"/>
<keyword evidence="5 12" id="KW-1003">Cell membrane</keyword>
<feature type="compositionally biased region" description="Basic and acidic residues" evidence="13">
    <location>
        <begin position="1"/>
        <end position="10"/>
    </location>
</feature>
<evidence type="ECO:0000256" key="9">
    <source>
        <dbReference type="ARBA" id="ARBA00022989"/>
    </source>
</evidence>
<dbReference type="InterPro" id="IPR006136">
    <property type="entry name" value="FlhB"/>
</dbReference>
<organism evidence="14 15">
    <name type="scientific">Aminipila terrae</name>
    <dbReference type="NCBI Taxonomy" id="2697030"/>
    <lineage>
        <taxon>Bacteria</taxon>
        <taxon>Bacillati</taxon>
        <taxon>Bacillota</taxon>
        <taxon>Clostridia</taxon>
        <taxon>Peptostreptococcales</taxon>
        <taxon>Anaerovoracaceae</taxon>
        <taxon>Aminipila</taxon>
    </lineage>
</organism>
<evidence type="ECO:0000313" key="14">
    <source>
        <dbReference type="EMBL" id="QHI71961.1"/>
    </source>
</evidence>
<keyword evidence="8 12" id="KW-0653">Protein transport</keyword>
<dbReference type="InterPro" id="IPR029025">
    <property type="entry name" value="T3SS_substrate_exporter_C"/>
</dbReference>
<evidence type="ECO:0000256" key="13">
    <source>
        <dbReference type="SAM" id="MobiDB-lite"/>
    </source>
</evidence>
<keyword evidence="6 12" id="KW-0812">Transmembrane</keyword>
<dbReference type="PANTHER" id="PTHR30531:SF12">
    <property type="entry name" value="FLAGELLAR BIOSYNTHETIC PROTEIN FLHB"/>
    <property type="match status" value="1"/>
</dbReference>
<dbReference type="Pfam" id="PF01312">
    <property type="entry name" value="Bac_export_2"/>
    <property type="match status" value="1"/>
</dbReference>
<keyword evidence="7 12" id="KW-1005">Bacterial flagellum biogenesis</keyword>
<feature type="region of interest" description="Disordered" evidence="13">
    <location>
        <begin position="1"/>
        <end position="23"/>
    </location>
</feature>
<comment type="function">
    <text evidence="12">Required for formation of the rod structure in the basal body of the flagellar apparatus. Together with FliI and FliH, may constitute the export apparatus of flagellin.</text>
</comment>
<evidence type="ECO:0000256" key="5">
    <source>
        <dbReference type="ARBA" id="ARBA00022475"/>
    </source>
</evidence>
<comment type="similarity">
    <text evidence="2 12">Belongs to the type III secretion exporter family.</text>
</comment>
<evidence type="ECO:0000256" key="8">
    <source>
        <dbReference type="ARBA" id="ARBA00022927"/>
    </source>
</evidence>
<feature type="transmembrane region" description="Helical" evidence="12">
    <location>
        <begin position="29"/>
        <end position="49"/>
    </location>
</feature>
<dbReference type="GO" id="GO:0009306">
    <property type="term" value="P:protein secretion"/>
    <property type="evidence" value="ECO:0007669"/>
    <property type="project" value="InterPro"/>
</dbReference>
<dbReference type="EMBL" id="CP047591">
    <property type="protein sequence ID" value="QHI71961.1"/>
    <property type="molecule type" value="Genomic_DNA"/>
</dbReference>
<keyword evidence="11 12" id="KW-1006">Bacterial flagellum protein export</keyword>
<evidence type="ECO:0000256" key="10">
    <source>
        <dbReference type="ARBA" id="ARBA00023136"/>
    </source>
</evidence>
<dbReference type="InterPro" id="IPR006135">
    <property type="entry name" value="T3SS_substrate_exporter"/>
</dbReference>
<evidence type="ECO:0000256" key="7">
    <source>
        <dbReference type="ARBA" id="ARBA00022795"/>
    </source>
</evidence>
<evidence type="ECO:0000256" key="3">
    <source>
        <dbReference type="ARBA" id="ARBA00021622"/>
    </source>
</evidence>
<evidence type="ECO:0000256" key="1">
    <source>
        <dbReference type="ARBA" id="ARBA00004651"/>
    </source>
</evidence>
<keyword evidence="9 12" id="KW-1133">Transmembrane helix</keyword>
<keyword evidence="15" id="KW-1185">Reference proteome</keyword>
<comment type="subcellular location">
    <subcellularLocation>
        <location evidence="1">Cell membrane</location>
        <topology evidence="1">Multi-pass membrane protein</topology>
    </subcellularLocation>
</comment>
<dbReference type="GO" id="GO:0044780">
    <property type="term" value="P:bacterial-type flagellum assembly"/>
    <property type="evidence" value="ECO:0007669"/>
    <property type="project" value="InterPro"/>
</dbReference>
<sequence>MSQSKTEKATPKRRKDERKKGNVPQSRDITSVVSLLVIFSVLKLVFPYMYEVMKRFIAFIMGKMATMDVFSGNTINDLTGETIKVLAISIVPLLVISAGISIISTGAQTRFMFSSESLKPTLNKFNPLNGIKRMFSVRSGVELIKNLIKIAIITVILYKFIYARFTELAKMLFIEPLQSSVFLLDAVVKMVYMVCMIFVFVAGLDYLYQRWEYERKIKMSKQEIKEEFKQMEGDPQIKGKIKQKQREMATSRMMQAVPTADVVIRNPTHFAVALKYDAESDKAPIVVAKGQDELALRIVAVAEGAGVYIIEDRPLARAIYATAELKMEIPYAYYTAIAEIFALVYSIRNNDKDKKRN</sequence>
<accession>A0A6P1MDQ0</accession>